<evidence type="ECO:0000256" key="7">
    <source>
        <dbReference type="SAM" id="MobiDB-lite"/>
    </source>
</evidence>
<evidence type="ECO:0000259" key="8">
    <source>
        <dbReference type="Pfam" id="PF00148"/>
    </source>
</evidence>
<evidence type="ECO:0000256" key="1">
    <source>
        <dbReference type="ARBA" id="ARBA00003171"/>
    </source>
</evidence>
<dbReference type="Proteomes" id="UP001597380">
    <property type="component" value="Unassembled WGS sequence"/>
</dbReference>
<dbReference type="RefSeq" id="WP_345338719.1">
    <property type="nucleotide sequence ID" value="NZ_BAABLI010000007.1"/>
</dbReference>
<dbReference type="SUPFAM" id="SSF53807">
    <property type="entry name" value="Helical backbone' metal receptor"/>
    <property type="match status" value="1"/>
</dbReference>
<comment type="similarity">
    <text evidence="3 6">Belongs to the NifD/NifK/NifE/NifN family.</text>
</comment>
<reference evidence="10" key="1">
    <citation type="journal article" date="2019" name="Int. J. Syst. Evol. Microbiol.">
        <title>The Global Catalogue of Microorganisms (GCM) 10K type strain sequencing project: providing services to taxonomists for standard genome sequencing and annotation.</title>
        <authorList>
            <consortium name="The Broad Institute Genomics Platform"/>
            <consortium name="The Broad Institute Genome Sequencing Center for Infectious Disease"/>
            <person name="Wu L."/>
            <person name="Ma J."/>
        </authorList>
    </citation>
    <scope>NUCLEOTIDE SEQUENCE [LARGE SCALE GENOMIC DNA]</scope>
    <source>
        <strain evidence="10">CGMCC 1.10992</strain>
    </source>
</reference>
<comment type="pathway">
    <text evidence="2">Cofactor biosynthesis; Fe-Mo cofactor biosynthesis.</text>
</comment>
<dbReference type="PANTHER" id="PTHR33712:SF7">
    <property type="entry name" value="LIGHT-INDEPENDENT PROTOCHLOROPHYLLIDE REDUCTASE SUBUNIT B"/>
    <property type="match status" value="1"/>
</dbReference>
<sequence length="461" mass="49873">MTDTSTVRRTRRALAERPLKTSQPTGASLATMGVRNSIPLMHGSQGCSAFAKVYLIQHFREPMPVQNTAVDQIAAVMGADNNLSEALALLCNKHRAELISVITTGLTEMQGSDIARVVREFRIAHPEFAQTRIVTMPTPDFTGSMQSGFATAVDAMVKQLVQPPSGGIKRKRQVNVLCSVAMTPADVELLHKYLDAFELNTIMLPDLSLSLDGHLADDDFSPTSTGGTSVMEIEEMAASAATLVFGESLFGTAKWLEQTYGVPSFEFSSAMGIRATDSLVMTLASLSGCAVPSWITRARKRLQDAMLDSHFHLSSTAVALAMEPDLAAGYCALLEEQGCSIPRVVTTLDTSVLLELAADEVVIGDLSDLEPVENAVDLVIGNTHTANMYKHKLPVLRAGYPCHDRLGSSDAPQIGYEGARSRLYAVANLLLENHVDEVPSHVSRYRFGPEDVTPVRPEARE</sequence>
<comment type="caution">
    <text evidence="9">The sequence shown here is derived from an EMBL/GenBank/DDBJ whole genome shotgun (WGS) entry which is preliminary data.</text>
</comment>
<evidence type="ECO:0000256" key="5">
    <source>
        <dbReference type="ARBA" id="ARBA00023231"/>
    </source>
</evidence>
<keyword evidence="5 6" id="KW-0535">Nitrogen fixation</keyword>
<evidence type="ECO:0000256" key="6">
    <source>
        <dbReference type="RuleBase" id="RU004021"/>
    </source>
</evidence>
<feature type="region of interest" description="Disordered" evidence="7">
    <location>
        <begin position="1"/>
        <end position="27"/>
    </location>
</feature>
<proteinExistence type="inferred from homology"/>
<dbReference type="InterPro" id="IPR005975">
    <property type="entry name" value="Nase_Mo-Fe_CF"/>
</dbReference>
<dbReference type="PANTHER" id="PTHR33712">
    <property type="entry name" value="LIGHT-INDEPENDENT PROTOCHLOROPHYLLIDE REDUCTASE SUBUNIT B"/>
    <property type="match status" value="1"/>
</dbReference>
<dbReference type="InterPro" id="IPR050152">
    <property type="entry name" value="ChlB/BchB/BchZ"/>
</dbReference>
<evidence type="ECO:0000256" key="3">
    <source>
        <dbReference type="ARBA" id="ARBA00011002"/>
    </source>
</evidence>
<dbReference type="Gene3D" id="3.40.50.1980">
    <property type="entry name" value="Nitrogenase molybdenum iron protein domain"/>
    <property type="match status" value="3"/>
</dbReference>
<feature type="domain" description="Nitrogenase/oxidoreductase component 1" evidence="8">
    <location>
        <begin position="22"/>
        <end position="430"/>
    </location>
</feature>
<dbReference type="InterPro" id="IPR000510">
    <property type="entry name" value="Nase/OxRdtase_comp1"/>
</dbReference>
<evidence type="ECO:0000313" key="10">
    <source>
        <dbReference type="Proteomes" id="UP001597380"/>
    </source>
</evidence>
<evidence type="ECO:0000256" key="4">
    <source>
        <dbReference type="ARBA" id="ARBA00013282"/>
    </source>
</evidence>
<evidence type="ECO:0000313" key="9">
    <source>
        <dbReference type="EMBL" id="MFD2094554.1"/>
    </source>
</evidence>
<dbReference type="PROSITE" id="PS00699">
    <property type="entry name" value="NITROGENASE_1_1"/>
    <property type="match status" value="1"/>
</dbReference>
<comment type="function">
    <text evidence="1">This protein may play a role in the biosynthesis of the prosthetic group of nitrogenase (FeMo cofactor).</text>
</comment>
<gene>
    <name evidence="9" type="primary">nifN</name>
    <name evidence="9" type="ORF">ACFSJ3_01030</name>
</gene>
<dbReference type="Gene3D" id="6.10.250.1090">
    <property type="match status" value="1"/>
</dbReference>
<evidence type="ECO:0000256" key="2">
    <source>
        <dbReference type="ARBA" id="ARBA00005155"/>
    </source>
</evidence>
<dbReference type="EMBL" id="JBHUHT010000004">
    <property type="protein sequence ID" value="MFD2094554.1"/>
    <property type="molecule type" value="Genomic_DNA"/>
</dbReference>
<dbReference type="Pfam" id="PF00148">
    <property type="entry name" value="Oxidored_nitro"/>
    <property type="match status" value="1"/>
</dbReference>
<name>A0ABW4XHM5_9GAMM</name>
<dbReference type="InterPro" id="IPR000318">
    <property type="entry name" value="Nase_comp1_CS"/>
</dbReference>
<accession>A0ABW4XHM5</accession>
<protein>
    <recommendedName>
        <fullName evidence="4">Nitrogenase iron-molybdenum cofactor biosynthesis protein NifN</fullName>
    </recommendedName>
</protein>
<dbReference type="NCBIfam" id="TIGR01285">
    <property type="entry name" value="nifN"/>
    <property type="match status" value="1"/>
</dbReference>
<keyword evidence="10" id="KW-1185">Reference proteome</keyword>
<organism evidence="9 10">
    <name type="scientific">Corallincola platygyrae</name>
    <dbReference type="NCBI Taxonomy" id="1193278"/>
    <lineage>
        <taxon>Bacteria</taxon>
        <taxon>Pseudomonadati</taxon>
        <taxon>Pseudomonadota</taxon>
        <taxon>Gammaproteobacteria</taxon>
        <taxon>Alteromonadales</taxon>
        <taxon>Psychromonadaceae</taxon>
        <taxon>Corallincola</taxon>
    </lineage>
</organism>